<evidence type="ECO:0000313" key="1">
    <source>
        <dbReference type="EMBL" id="AAM93974.1"/>
    </source>
</evidence>
<name>Q7XZ50_GRIJA</name>
<dbReference type="Gene3D" id="3.30.420.40">
    <property type="match status" value="1"/>
</dbReference>
<dbReference type="EMBL" id="AY123102">
    <property type="protein sequence ID" value="AAM93974.1"/>
    <property type="molecule type" value="mRNA"/>
</dbReference>
<accession>Q7XZ50</accession>
<protein>
    <submittedName>
        <fullName evidence="1">Xylulose kinase</fullName>
    </submittedName>
</protein>
<reference evidence="1" key="1">
    <citation type="submission" date="2002-06" db="EMBL/GenBank/DDBJ databases">
        <authorList>
            <person name="Liu C.L."/>
            <person name="Lee Y.K."/>
            <person name="Lee H.K."/>
        </authorList>
    </citation>
    <scope>NUCLEOTIDE SEQUENCE</scope>
</reference>
<dbReference type="GO" id="GO:0016301">
    <property type="term" value="F:kinase activity"/>
    <property type="evidence" value="ECO:0007669"/>
    <property type="project" value="UniProtKB-KW"/>
</dbReference>
<keyword evidence="1" id="KW-0808">Transferase</keyword>
<feature type="non-terminal residue" evidence="1">
    <location>
        <position position="1"/>
    </location>
</feature>
<organism evidence="1">
    <name type="scientific">Griffithsia japonica</name>
    <name type="common">Red alga</name>
    <dbReference type="NCBI Taxonomy" id="83288"/>
    <lineage>
        <taxon>Eukaryota</taxon>
        <taxon>Rhodophyta</taxon>
        <taxon>Florideophyceae</taxon>
        <taxon>Rhodymeniophycidae</taxon>
        <taxon>Ceramiales</taxon>
        <taxon>Ceramiaceae</taxon>
        <taxon>Griffithsia</taxon>
    </lineage>
</organism>
<keyword evidence="1" id="KW-0418">Kinase</keyword>
<feature type="non-terminal residue" evidence="1">
    <location>
        <position position="89"/>
    </location>
</feature>
<proteinExistence type="evidence at transcript level"/>
<dbReference type="SUPFAM" id="SSF53067">
    <property type="entry name" value="Actin-like ATPase domain"/>
    <property type="match status" value="1"/>
</dbReference>
<dbReference type="AlphaFoldDB" id="Q7XZ50"/>
<dbReference type="InterPro" id="IPR043129">
    <property type="entry name" value="ATPase_NBD"/>
</dbReference>
<sequence>ADAGRDVKRDVRAALKPGHDACAQLDVLWAIWEGSRSSFWVDFLCRVLSVRVLLTEKGEVVGALGATRLARVSGGWMGVEDVFCVPWLD</sequence>